<dbReference type="eggNOG" id="KOG1639">
    <property type="taxonomic scope" value="Eukaryota"/>
</dbReference>
<comment type="subcellular location">
    <subcellularLocation>
        <location evidence="1">Membrane</location>
        <topology evidence="1">Multi-pass membrane protein</topology>
    </subcellularLocation>
</comment>
<evidence type="ECO:0000256" key="4">
    <source>
        <dbReference type="ARBA" id="ARBA00022692"/>
    </source>
</evidence>
<dbReference type="OrthoDB" id="540503at2759"/>
<reference evidence="11 12" key="1">
    <citation type="submission" date="2011-07" db="EMBL/GenBank/DDBJ databases">
        <authorList>
            <person name="Coyne R."/>
            <person name="Brami D."/>
            <person name="Johnson J."/>
            <person name="Hostetler J."/>
            <person name="Hannick L."/>
            <person name="Clark T."/>
            <person name="Cassidy-Hanley D."/>
            <person name="Inman J."/>
        </authorList>
    </citation>
    <scope>NUCLEOTIDE SEQUENCE [LARGE SCALE GENOMIC DNA]</scope>
    <source>
        <strain evidence="11 12">G5</strain>
    </source>
</reference>
<evidence type="ECO:0000256" key="2">
    <source>
        <dbReference type="ARBA" id="ARBA00007742"/>
    </source>
</evidence>
<organism evidence="11 12">
    <name type="scientific">Ichthyophthirius multifiliis</name>
    <name type="common">White spot disease agent</name>
    <name type="synonym">Ich</name>
    <dbReference type="NCBI Taxonomy" id="5932"/>
    <lineage>
        <taxon>Eukaryota</taxon>
        <taxon>Sar</taxon>
        <taxon>Alveolata</taxon>
        <taxon>Ciliophora</taxon>
        <taxon>Intramacronucleata</taxon>
        <taxon>Oligohymenophorea</taxon>
        <taxon>Hymenostomatida</taxon>
        <taxon>Ophryoglenina</taxon>
        <taxon>Ichthyophthirius</taxon>
    </lineage>
</organism>
<dbReference type="PROSITE" id="PS50244">
    <property type="entry name" value="S5A_REDUCTASE"/>
    <property type="match status" value="1"/>
</dbReference>
<feature type="transmembrane region" description="Helical" evidence="9">
    <location>
        <begin position="203"/>
        <end position="221"/>
    </location>
</feature>
<gene>
    <name evidence="11" type="ORF">IMG5_176950</name>
</gene>
<feature type="non-terminal residue" evidence="11">
    <location>
        <position position="224"/>
    </location>
</feature>
<accession>G0R2D0</accession>
<keyword evidence="12" id="KW-1185">Reference proteome</keyword>
<evidence type="ECO:0000256" key="7">
    <source>
        <dbReference type="ARBA" id="ARBA00023098"/>
    </source>
</evidence>
<keyword evidence="3" id="KW-0444">Lipid biosynthesis</keyword>
<keyword evidence="6" id="KW-0560">Oxidoreductase</keyword>
<protein>
    <recommendedName>
        <fullName evidence="10">3-oxo-5-alpha-steroid 4-dehydrogenase C-terminal domain-containing protein</fullName>
    </recommendedName>
</protein>
<comment type="similarity">
    <text evidence="2">Belongs to the steroid 5-alpha reductase family.</text>
</comment>
<evidence type="ECO:0000256" key="3">
    <source>
        <dbReference type="ARBA" id="ARBA00022516"/>
    </source>
</evidence>
<evidence type="ECO:0000256" key="6">
    <source>
        <dbReference type="ARBA" id="ARBA00023002"/>
    </source>
</evidence>
<evidence type="ECO:0000259" key="10">
    <source>
        <dbReference type="Pfam" id="PF02544"/>
    </source>
</evidence>
<dbReference type="PANTHER" id="PTHR10556">
    <property type="entry name" value="3-OXO-5-ALPHA-STEROID 4-DEHYDROGENASE"/>
    <property type="match status" value="1"/>
</dbReference>
<feature type="transmembrane region" description="Helical" evidence="9">
    <location>
        <begin position="98"/>
        <end position="116"/>
    </location>
</feature>
<feature type="non-terminal residue" evidence="11">
    <location>
        <position position="1"/>
    </location>
</feature>
<evidence type="ECO:0000313" key="11">
    <source>
        <dbReference type="EMBL" id="EGR28375.1"/>
    </source>
</evidence>
<sequence>NNKILRTYPLFQNNIEIVVKDLGYQLRWSTVFFAEYIGPLLIYLLFYYLGQKKHQMTFNQKIGLGMGAIHYIKRVLETQFVHVFSRESMPLSSCWKNFVHYWLFFGTFIGVEYFFYYKETQYNELTKGLLVLGWVASEFMNMMCHIHLSQIRKNVETKKDEDILSMNQRRKIPKGWGFNQVSCANYLWETCSWIFFSAFSRCYSSYFFTFVSFIQMFQWALQKH</sequence>
<keyword evidence="4 9" id="KW-0812">Transmembrane</keyword>
<evidence type="ECO:0000256" key="1">
    <source>
        <dbReference type="ARBA" id="ARBA00004141"/>
    </source>
</evidence>
<evidence type="ECO:0000256" key="5">
    <source>
        <dbReference type="ARBA" id="ARBA00022989"/>
    </source>
</evidence>
<keyword evidence="5 9" id="KW-1133">Transmembrane helix</keyword>
<dbReference type="InParanoid" id="G0R2D0"/>
<dbReference type="InterPro" id="IPR039357">
    <property type="entry name" value="SRD5A/TECR"/>
</dbReference>
<dbReference type="InterPro" id="IPR001104">
    <property type="entry name" value="3-oxo-5_a-steroid_4-DH_C"/>
</dbReference>
<dbReference type="GO" id="GO:0016020">
    <property type="term" value="C:membrane"/>
    <property type="evidence" value="ECO:0007669"/>
    <property type="project" value="UniProtKB-SubCell"/>
</dbReference>
<dbReference type="Pfam" id="PF02544">
    <property type="entry name" value="Steroid_dh"/>
    <property type="match status" value="1"/>
</dbReference>
<keyword evidence="7" id="KW-0443">Lipid metabolism</keyword>
<evidence type="ECO:0000256" key="9">
    <source>
        <dbReference type="SAM" id="Phobius"/>
    </source>
</evidence>
<dbReference type="GO" id="GO:0042761">
    <property type="term" value="P:very long-chain fatty acid biosynthetic process"/>
    <property type="evidence" value="ECO:0007669"/>
    <property type="project" value="TreeGrafter"/>
</dbReference>
<evidence type="ECO:0000313" key="12">
    <source>
        <dbReference type="Proteomes" id="UP000008983"/>
    </source>
</evidence>
<dbReference type="STRING" id="857967.G0R2D0"/>
<feature type="transmembrane region" description="Helical" evidence="9">
    <location>
        <begin position="28"/>
        <end position="49"/>
    </location>
</feature>
<dbReference type="FunCoup" id="G0R2D0">
    <property type="interactions" value="31"/>
</dbReference>
<dbReference type="EMBL" id="GL984253">
    <property type="protein sequence ID" value="EGR28375.1"/>
    <property type="molecule type" value="Genomic_DNA"/>
</dbReference>
<dbReference type="Proteomes" id="UP000008983">
    <property type="component" value="Unassembled WGS sequence"/>
</dbReference>
<proteinExistence type="inferred from homology"/>
<feature type="domain" description="3-oxo-5-alpha-steroid 4-dehydrogenase C-terminal" evidence="10">
    <location>
        <begin position="88"/>
        <end position="224"/>
    </location>
</feature>
<dbReference type="GO" id="GO:0016627">
    <property type="term" value="F:oxidoreductase activity, acting on the CH-CH group of donors"/>
    <property type="evidence" value="ECO:0007669"/>
    <property type="project" value="InterPro"/>
</dbReference>
<name>G0R2D0_ICHMU</name>
<keyword evidence="8 9" id="KW-0472">Membrane</keyword>
<dbReference type="GeneID" id="14904454"/>
<dbReference type="OMA" id="ATMPIFN"/>
<dbReference type="RefSeq" id="XP_004027720.1">
    <property type="nucleotide sequence ID" value="XM_004027671.1"/>
</dbReference>
<dbReference type="PANTHER" id="PTHR10556:SF28">
    <property type="entry name" value="VERY-LONG-CHAIN ENOYL-COA REDUCTASE"/>
    <property type="match status" value="1"/>
</dbReference>
<evidence type="ECO:0000256" key="8">
    <source>
        <dbReference type="ARBA" id="ARBA00023136"/>
    </source>
</evidence>
<dbReference type="AlphaFoldDB" id="G0R2D0"/>